<sequence>MTPASTTTRLTRRGAARLHQLATHASTHLTTLITRLDHATARLTTTSGPASGHPVDPTETSGSPLPTHFPRPTDLTSTNTRQVRK</sequence>
<proteinExistence type="predicted"/>
<protein>
    <submittedName>
        <fullName evidence="2">Uncharacterized protein</fullName>
    </submittedName>
</protein>
<dbReference type="Proteomes" id="UP000243542">
    <property type="component" value="Unassembled WGS sequence"/>
</dbReference>
<evidence type="ECO:0000313" key="2">
    <source>
        <dbReference type="EMBL" id="PFG48664.1"/>
    </source>
</evidence>
<reference evidence="2 3" key="1">
    <citation type="submission" date="2017-10" db="EMBL/GenBank/DDBJ databases">
        <title>Sequencing the genomes of 1000 actinobacteria strains.</title>
        <authorList>
            <person name="Klenk H.-P."/>
        </authorList>
    </citation>
    <scope>NUCLEOTIDE SEQUENCE [LARGE SCALE GENOMIC DNA]</scope>
    <source>
        <strain evidence="2 3">DSM 46092</strain>
    </source>
</reference>
<dbReference type="AlphaFoldDB" id="A0A2A9FBD2"/>
<feature type="compositionally biased region" description="Polar residues" evidence="1">
    <location>
        <begin position="74"/>
        <end position="85"/>
    </location>
</feature>
<accession>A0A2A9FBD2</accession>
<name>A0A2A9FBD2_9PSEU</name>
<feature type="region of interest" description="Disordered" evidence="1">
    <location>
        <begin position="40"/>
        <end position="85"/>
    </location>
</feature>
<evidence type="ECO:0000256" key="1">
    <source>
        <dbReference type="SAM" id="MobiDB-lite"/>
    </source>
</evidence>
<evidence type="ECO:0000313" key="3">
    <source>
        <dbReference type="Proteomes" id="UP000243542"/>
    </source>
</evidence>
<organism evidence="2 3">
    <name type="scientific">Amycolatopsis sulphurea</name>
    <dbReference type="NCBI Taxonomy" id="76022"/>
    <lineage>
        <taxon>Bacteria</taxon>
        <taxon>Bacillati</taxon>
        <taxon>Actinomycetota</taxon>
        <taxon>Actinomycetes</taxon>
        <taxon>Pseudonocardiales</taxon>
        <taxon>Pseudonocardiaceae</taxon>
        <taxon>Amycolatopsis</taxon>
    </lineage>
</organism>
<comment type="caution">
    <text evidence="2">The sequence shown here is derived from an EMBL/GenBank/DDBJ whole genome shotgun (WGS) entry which is preliminary data.</text>
</comment>
<keyword evidence="3" id="KW-1185">Reference proteome</keyword>
<gene>
    <name evidence="2" type="ORF">ATK36_3766</name>
</gene>
<dbReference type="EMBL" id="PDJK01000002">
    <property type="protein sequence ID" value="PFG48664.1"/>
    <property type="molecule type" value="Genomic_DNA"/>
</dbReference>